<accession>A0A3Q0JES6</accession>
<evidence type="ECO:0000313" key="2">
    <source>
        <dbReference type="RefSeq" id="XP_026686961.1"/>
    </source>
</evidence>
<protein>
    <submittedName>
        <fullName evidence="2">Uncharacterized protein LOC103519836</fullName>
    </submittedName>
</protein>
<evidence type="ECO:0000313" key="1">
    <source>
        <dbReference type="Proteomes" id="UP000079169"/>
    </source>
</evidence>
<sequence>MGEKRFFPAFGDAHCADANPPLLGGSSLSACCESSQDVLAMKSDVTTLASWALVWFGIALSLLKPIGFLPFVNAAAPGGSMFGDVNISAILDSFSVSYDKRVRPNYGGKSPQYLLLTLNYHLSSQIFNFPQGKGHCDQRSSVTRDLLRIFVDSIFKRN</sequence>
<proteinExistence type="predicted"/>
<name>A0A3Q0JES6_DIACI</name>
<dbReference type="PROSITE" id="PS51257">
    <property type="entry name" value="PROKAR_LIPOPROTEIN"/>
    <property type="match status" value="1"/>
</dbReference>
<gene>
    <name evidence="2" type="primary">LOC103519836</name>
</gene>
<dbReference type="GeneID" id="103519836"/>
<organism evidence="1 2">
    <name type="scientific">Diaphorina citri</name>
    <name type="common">Asian citrus psyllid</name>
    <dbReference type="NCBI Taxonomy" id="121845"/>
    <lineage>
        <taxon>Eukaryota</taxon>
        <taxon>Metazoa</taxon>
        <taxon>Ecdysozoa</taxon>
        <taxon>Arthropoda</taxon>
        <taxon>Hexapoda</taxon>
        <taxon>Insecta</taxon>
        <taxon>Pterygota</taxon>
        <taxon>Neoptera</taxon>
        <taxon>Paraneoptera</taxon>
        <taxon>Hemiptera</taxon>
        <taxon>Sternorrhyncha</taxon>
        <taxon>Psylloidea</taxon>
        <taxon>Psyllidae</taxon>
        <taxon>Diaphorininae</taxon>
        <taxon>Diaphorina</taxon>
    </lineage>
</organism>
<keyword evidence="1" id="KW-1185">Reference proteome</keyword>
<dbReference type="AlphaFoldDB" id="A0A3Q0JES6"/>
<dbReference type="RefSeq" id="XP_026686961.1">
    <property type="nucleotide sequence ID" value="XM_026831160.1"/>
</dbReference>
<dbReference type="KEGG" id="dci:103519836"/>
<reference evidence="2" key="1">
    <citation type="submission" date="2025-08" db="UniProtKB">
        <authorList>
            <consortium name="RefSeq"/>
        </authorList>
    </citation>
    <scope>IDENTIFICATION</scope>
</reference>
<dbReference type="PaxDb" id="121845-A0A3Q0JES6"/>
<dbReference type="Proteomes" id="UP000079169">
    <property type="component" value="Unplaced"/>
</dbReference>
<dbReference type="STRING" id="121845.A0A3Q0JES6"/>